<organism evidence="3 4">
    <name type="scientific">Gloeophyllum trabeum (strain ATCC 11539 / FP-39264 / Madison 617)</name>
    <name type="common">Brown rot fungus</name>
    <dbReference type="NCBI Taxonomy" id="670483"/>
    <lineage>
        <taxon>Eukaryota</taxon>
        <taxon>Fungi</taxon>
        <taxon>Dikarya</taxon>
        <taxon>Basidiomycota</taxon>
        <taxon>Agaricomycotina</taxon>
        <taxon>Agaricomycetes</taxon>
        <taxon>Gloeophyllales</taxon>
        <taxon>Gloeophyllaceae</taxon>
        <taxon>Gloeophyllum</taxon>
    </lineage>
</organism>
<evidence type="ECO:0000313" key="4">
    <source>
        <dbReference type="Proteomes" id="UP000030669"/>
    </source>
</evidence>
<sequence>MPGLAFVLDLALTQKQGYSLFCLVDKPSNVVVYMGEYALRHVGDLSLDERDTLPSSIQEDLISRLLKTNKYQDHREARKALRTGEQVVHVLSLECFGFDEELHASLLNPEAYDSPHSDTDDGSEYEPQ</sequence>
<dbReference type="Proteomes" id="UP000030669">
    <property type="component" value="Unassembled WGS sequence"/>
</dbReference>
<evidence type="ECO:0000313" key="3">
    <source>
        <dbReference type="EMBL" id="EPQ55403.1"/>
    </source>
</evidence>
<gene>
    <name evidence="3" type="ORF">GLOTRDRAFT_111227</name>
</gene>
<feature type="region of interest" description="Disordered" evidence="1">
    <location>
        <begin position="108"/>
        <end position="128"/>
    </location>
</feature>
<dbReference type="HOGENOM" id="CLU_1959815_0_0_1"/>
<evidence type="ECO:0000256" key="1">
    <source>
        <dbReference type="SAM" id="MobiDB-lite"/>
    </source>
</evidence>
<dbReference type="AlphaFoldDB" id="S7Q7H2"/>
<dbReference type="Pfam" id="PF20411">
    <property type="entry name" value="DUF6697"/>
    <property type="match status" value="1"/>
</dbReference>
<proteinExistence type="predicted"/>
<feature type="domain" description="DUF6697" evidence="2">
    <location>
        <begin position="2"/>
        <end position="107"/>
    </location>
</feature>
<dbReference type="InterPro" id="IPR046520">
    <property type="entry name" value="DUF6697"/>
</dbReference>
<protein>
    <recommendedName>
        <fullName evidence="2">DUF6697 domain-containing protein</fullName>
    </recommendedName>
</protein>
<name>S7Q7H2_GLOTA</name>
<dbReference type="KEGG" id="gtr:GLOTRDRAFT_111227"/>
<accession>S7Q7H2</accession>
<dbReference type="GeneID" id="19299362"/>
<keyword evidence="4" id="KW-1185">Reference proteome</keyword>
<evidence type="ECO:0000259" key="2">
    <source>
        <dbReference type="Pfam" id="PF20411"/>
    </source>
</evidence>
<dbReference type="OrthoDB" id="3265858at2759"/>
<reference evidence="3 4" key="1">
    <citation type="journal article" date="2012" name="Science">
        <title>The Paleozoic origin of enzymatic lignin decomposition reconstructed from 31 fungal genomes.</title>
        <authorList>
            <person name="Floudas D."/>
            <person name="Binder M."/>
            <person name="Riley R."/>
            <person name="Barry K."/>
            <person name="Blanchette R.A."/>
            <person name="Henrissat B."/>
            <person name="Martinez A.T."/>
            <person name="Otillar R."/>
            <person name="Spatafora J.W."/>
            <person name="Yadav J.S."/>
            <person name="Aerts A."/>
            <person name="Benoit I."/>
            <person name="Boyd A."/>
            <person name="Carlson A."/>
            <person name="Copeland A."/>
            <person name="Coutinho P.M."/>
            <person name="de Vries R.P."/>
            <person name="Ferreira P."/>
            <person name="Findley K."/>
            <person name="Foster B."/>
            <person name="Gaskell J."/>
            <person name="Glotzer D."/>
            <person name="Gorecki P."/>
            <person name="Heitman J."/>
            <person name="Hesse C."/>
            <person name="Hori C."/>
            <person name="Igarashi K."/>
            <person name="Jurgens J.A."/>
            <person name="Kallen N."/>
            <person name="Kersten P."/>
            <person name="Kohler A."/>
            <person name="Kuees U."/>
            <person name="Kumar T.K.A."/>
            <person name="Kuo A."/>
            <person name="LaButti K."/>
            <person name="Larrondo L.F."/>
            <person name="Lindquist E."/>
            <person name="Ling A."/>
            <person name="Lombard V."/>
            <person name="Lucas S."/>
            <person name="Lundell T."/>
            <person name="Martin R."/>
            <person name="McLaughlin D.J."/>
            <person name="Morgenstern I."/>
            <person name="Morin E."/>
            <person name="Murat C."/>
            <person name="Nagy L.G."/>
            <person name="Nolan M."/>
            <person name="Ohm R.A."/>
            <person name="Patyshakuliyeva A."/>
            <person name="Rokas A."/>
            <person name="Ruiz-Duenas F.J."/>
            <person name="Sabat G."/>
            <person name="Salamov A."/>
            <person name="Samejima M."/>
            <person name="Schmutz J."/>
            <person name="Slot J.C."/>
            <person name="St John F."/>
            <person name="Stenlid J."/>
            <person name="Sun H."/>
            <person name="Sun S."/>
            <person name="Syed K."/>
            <person name="Tsang A."/>
            <person name="Wiebenga A."/>
            <person name="Young D."/>
            <person name="Pisabarro A."/>
            <person name="Eastwood D.C."/>
            <person name="Martin F."/>
            <person name="Cullen D."/>
            <person name="Grigoriev I.V."/>
            <person name="Hibbett D.S."/>
        </authorList>
    </citation>
    <scope>NUCLEOTIDE SEQUENCE [LARGE SCALE GENOMIC DNA]</scope>
    <source>
        <strain evidence="3 4">ATCC 11539</strain>
    </source>
</reference>
<dbReference type="EMBL" id="KB469302">
    <property type="protein sequence ID" value="EPQ55403.1"/>
    <property type="molecule type" value="Genomic_DNA"/>
</dbReference>
<dbReference type="RefSeq" id="XP_007866528.1">
    <property type="nucleotide sequence ID" value="XM_007868337.1"/>
</dbReference>